<proteinExistence type="predicted"/>
<protein>
    <submittedName>
        <fullName evidence="2">Uncharacterized protein</fullName>
    </submittedName>
</protein>
<reference evidence="2" key="1">
    <citation type="submission" date="2018-07" db="EMBL/GenBank/DDBJ databases">
        <authorList>
            <person name="Wan J."/>
            <person name="Li Y."/>
            <person name="Wang H."/>
            <person name="Tang L."/>
            <person name="Tan Q."/>
            <person name="Bao D."/>
            <person name="Yang R."/>
        </authorList>
    </citation>
    <scope>NUCLEOTIDE SEQUENCE</scope>
    <source>
        <strain evidence="2">V8</strain>
    </source>
</reference>
<name>A0A5H2QC97_9AGAR</name>
<feature type="transmembrane region" description="Helical" evidence="1">
    <location>
        <begin position="36"/>
        <end position="54"/>
    </location>
</feature>
<dbReference type="RefSeq" id="YP_009704499.1">
    <property type="nucleotide sequence ID" value="NC_044971.1"/>
</dbReference>
<gene>
    <name evidence="2" type="primary">orf104</name>
</gene>
<dbReference type="EMBL" id="MH647060">
    <property type="protein sequence ID" value="AYD91388.1"/>
    <property type="molecule type" value="Genomic_DNA"/>
</dbReference>
<dbReference type="GeneID" id="41954931"/>
<evidence type="ECO:0000256" key="1">
    <source>
        <dbReference type="SAM" id="Phobius"/>
    </source>
</evidence>
<keyword evidence="2" id="KW-0496">Mitochondrion</keyword>
<keyword evidence="1" id="KW-0472">Membrane</keyword>
<keyword evidence="1" id="KW-1133">Transmembrane helix</keyword>
<accession>A0A5H2QC97</accession>
<sequence length="115" mass="13445">MNRGKEIPLDSLRSTYIGGDPITKLPWYRDWTWTGLAWYAGGLFITAIALGAAWQTGVKVYSYFYFQAESSGAATLLRCYAATLLRCYAATLLRCYAATLLRNWWWWFRWYNDTW</sequence>
<organism evidence="2">
    <name type="scientific">Volvariella volvacea</name>
    <dbReference type="NCBI Taxonomy" id="36659"/>
    <lineage>
        <taxon>Eukaryota</taxon>
        <taxon>Fungi</taxon>
        <taxon>Dikarya</taxon>
        <taxon>Basidiomycota</taxon>
        <taxon>Agaricomycotina</taxon>
        <taxon>Agaricomycetes</taxon>
        <taxon>Agaricomycetidae</taxon>
        <taxon>Agaricales</taxon>
        <taxon>Pluteineae</taxon>
        <taxon>Pluteaceae</taxon>
        <taxon>Volvariella</taxon>
    </lineage>
</organism>
<geneLocation type="mitochondrion" evidence="2"/>
<keyword evidence="1" id="KW-0812">Transmembrane</keyword>
<dbReference type="AlphaFoldDB" id="A0A5H2QC97"/>
<evidence type="ECO:0000313" key="2">
    <source>
        <dbReference type="EMBL" id="AYD91388.1"/>
    </source>
</evidence>